<proteinExistence type="predicted"/>
<accession>A0A923M9A2</accession>
<sequence length="119" mass="12724">MYWRATELPKLKKLPEFAQMRFTHVIKPIRATVPAADAFPPQIRHLQPVLAQAANGVTGSPQLAILADGKLVDYWIGISTSRSDASDIAATVRALMAGEPAPRATCKKLASSTACLTPG</sequence>
<dbReference type="EMBL" id="JACORU010000003">
    <property type="protein sequence ID" value="MBC5765119.1"/>
    <property type="molecule type" value="Genomic_DNA"/>
</dbReference>
<evidence type="ECO:0000313" key="2">
    <source>
        <dbReference type="Proteomes" id="UP000596827"/>
    </source>
</evidence>
<dbReference type="Proteomes" id="UP000596827">
    <property type="component" value="Unassembled WGS sequence"/>
</dbReference>
<dbReference type="AlphaFoldDB" id="A0A923M9A2"/>
<evidence type="ECO:0000313" key="1">
    <source>
        <dbReference type="EMBL" id="MBC5765119.1"/>
    </source>
</evidence>
<comment type="caution">
    <text evidence="1">The sequence shown here is derived from an EMBL/GenBank/DDBJ whole genome shotgun (WGS) entry which is preliminary data.</text>
</comment>
<gene>
    <name evidence="1" type="ORF">H8R02_11695</name>
</gene>
<dbReference type="RefSeq" id="WP_187081568.1">
    <property type="nucleotide sequence ID" value="NZ_JACORU010000003.1"/>
</dbReference>
<keyword evidence="2" id="KW-1185">Reference proteome</keyword>
<reference evidence="1" key="1">
    <citation type="submission" date="2020-08" db="EMBL/GenBank/DDBJ databases">
        <title>Ramlibacter sp. GTP1 16S ribosomal RNA gene genome sequencing and assembly.</title>
        <authorList>
            <person name="Kang M."/>
        </authorList>
    </citation>
    <scope>NUCLEOTIDE SEQUENCE</scope>
    <source>
        <strain evidence="1">GTP1</strain>
    </source>
</reference>
<organism evidence="1 2">
    <name type="scientific">Ramlibacter albus</name>
    <dbReference type="NCBI Taxonomy" id="2079448"/>
    <lineage>
        <taxon>Bacteria</taxon>
        <taxon>Pseudomonadati</taxon>
        <taxon>Pseudomonadota</taxon>
        <taxon>Betaproteobacteria</taxon>
        <taxon>Burkholderiales</taxon>
        <taxon>Comamonadaceae</taxon>
        <taxon>Ramlibacter</taxon>
    </lineage>
</organism>
<protein>
    <submittedName>
        <fullName evidence="1">Uncharacterized protein</fullName>
    </submittedName>
</protein>
<name>A0A923M9A2_9BURK</name>